<accession>A0ABM8WNU2</accession>
<dbReference type="SUPFAM" id="SSF56935">
    <property type="entry name" value="Porins"/>
    <property type="match status" value="1"/>
</dbReference>
<keyword evidence="3" id="KW-0813">Transport</keyword>
<dbReference type="PANTHER" id="PTHR34501">
    <property type="entry name" value="PROTEIN YDDL-RELATED"/>
    <property type="match status" value="1"/>
</dbReference>
<comment type="subunit">
    <text evidence="2">Homotrimer.</text>
</comment>
<feature type="chain" id="PRO_5046649915" evidence="11">
    <location>
        <begin position="22"/>
        <end position="362"/>
    </location>
</feature>
<evidence type="ECO:0000313" key="14">
    <source>
        <dbReference type="Proteomes" id="UP000727654"/>
    </source>
</evidence>
<evidence type="ECO:0000256" key="6">
    <source>
        <dbReference type="ARBA" id="ARBA00022729"/>
    </source>
</evidence>
<organism evidence="13 14">
    <name type="scientific">Cupriavidus laharis</name>
    <dbReference type="NCBI Taxonomy" id="151654"/>
    <lineage>
        <taxon>Bacteria</taxon>
        <taxon>Pseudomonadati</taxon>
        <taxon>Pseudomonadota</taxon>
        <taxon>Betaproteobacteria</taxon>
        <taxon>Burkholderiales</taxon>
        <taxon>Burkholderiaceae</taxon>
        <taxon>Cupriavidus</taxon>
    </lineage>
</organism>
<evidence type="ECO:0000256" key="9">
    <source>
        <dbReference type="ARBA" id="ARBA00023136"/>
    </source>
</evidence>
<dbReference type="CDD" id="cd00342">
    <property type="entry name" value="gram_neg_porins"/>
    <property type="match status" value="1"/>
</dbReference>
<evidence type="ECO:0000256" key="4">
    <source>
        <dbReference type="ARBA" id="ARBA00022452"/>
    </source>
</evidence>
<evidence type="ECO:0000256" key="2">
    <source>
        <dbReference type="ARBA" id="ARBA00011233"/>
    </source>
</evidence>
<feature type="domain" description="Porin" evidence="12">
    <location>
        <begin position="10"/>
        <end position="329"/>
    </location>
</feature>
<keyword evidence="8" id="KW-0626">Porin</keyword>
<evidence type="ECO:0000256" key="11">
    <source>
        <dbReference type="SAM" id="SignalP"/>
    </source>
</evidence>
<dbReference type="Gene3D" id="2.40.160.10">
    <property type="entry name" value="Porin"/>
    <property type="match status" value="1"/>
</dbReference>
<name>A0ABM8WNU2_9BURK</name>
<dbReference type="InterPro" id="IPR050298">
    <property type="entry name" value="Gram-neg_bact_OMP"/>
</dbReference>
<evidence type="ECO:0000256" key="5">
    <source>
        <dbReference type="ARBA" id="ARBA00022692"/>
    </source>
</evidence>
<evidence type="ECO:0000313" key="13">
    <source>
        <dbReference type="EMBL" id="CAG9169078.1"/>
    </source>
</evidence>
<comment type="caution">
    <text evidence="13">The sequence shown here is derived from an EMBL/GenBank/DDBJ whole genome shotgun (WGS) entry which is preliminary data.</text>
</comment>
<evidence type="ECO:0000256" key="7">
    <source>
        <dbReference type="ARBA" id="ARBA00023065"/>
    </source>
</evidence>
<evidence type="ECO:0000256" key="3">
    <source>
        <dbReference type="ARBA" id="ARBA00022448"/>
    </source>
</evidence>
<keyword evidence="7" id="KW-0406">Ion transport</keyword>
<proteinExistence type="predicted"/>
<evidence type="ECO:0000256" key="10">
    <source>
        <dbReference type="ARBA" id="ARBA00023237"/>
    </source>
</evidence>
<gene>
    <name evidence="13" type="ORF">LMG23992_01388</name>
</gene>
<evidence type="ECO:0000259" key="12">
    <source>
        <dbReference type="Pfam" id="PF13609"/>
    </source>
</evidence>
<evidence type="ECO:0000256" key="8">
    <source>
        <dbReference type="ARBA" id="ARBA00023114"/>
    </source>
</evidence>
<dbReference type="EMBL" id="CAJZAI010000002">
    <property type="protein sequence ID" value="CAG9169078.1"/>
    <property type="molecule type" value="Genomic_DNA"/>
</dbReference>
<keyword evidence="6 11" id="KW-0732">Signal</keyword>
<protein>
    <submittedName>
        <fullName evidence="13">Outer membrane porin protein</fullName>
    </submittedName>
</protein>
<keyword evidence="9" id="KW-0472">Membrane</keyword>
<keyword evidence="4" id="KW-1134">Transmembrane beta strand</keyword>
<dbReference type="InterPro" id="IPR023614">
    <property type="entry name" value="Porin_dom_sf"/>
</dbReference>
<comment type="subcellular location">
    <subcellularLocation>
        <location evidence="1">Cell outer membrane</location>
        <topology evidence="1">Multi-pass membrane protein</topology>
    </subcellularLocation>
</comment>
<keyword evidence="14" id="KW-1185">Reference proteome</keyword>
<evidence type="ECO:0000256" key="1">
    <source>
        <dbReference type="ARBA" id="ARBA00004571"/>
    </source>
</evidence>
<feature type="signal peptide" evidence="11">
    <location>
        <begin position="1"/>
        <end position="21"/>
    </location>
</feature>
<dbReference type="Proteomes" id="UP000727654">
    <property type="component" value="Unassembled WGS sequence"/>
</dbReference>
<dbReference type="PANTHER" id="PTHR34501:SF9">
    <property type="entry name" value="MAJOR OUTER MEMBRANE PROTEIN P.IA"/>
    <property type="match status" value="1"/>
</dbReference>
<dbReference type="InterPro" id="IPR033900">
    <property type="entry name" value="Gram_neg_porin_domain"/>
</dbReference>
<keyword evidence="5" id="KW-0812">Transmembrane</keyword>
<dbReference type="Pfam" id="PF13609">
    <property type="entry name" value="Porin_4"/>
    <property type="match status" value="1"/>
</dbReference>
<reference evidence="13 14" key="1">
    <citation type="submission" date="2021-08" db="EMBL/GenBank/DDBJ databases">
        <authorList>
            <person name="Peeters C."/>
        </authorList>
    </citation>
    <scope>NUCLEOTIDE SEQUENCE [LARGE SCALE GENOMIC DNA]</scope>
    <source>
        <strain evidence="13 14">LMG 23992</strain>
    </source>
</reference>
<sequence>MRVKMGVPAVVALLCCASAKAQTSVTLYGVVDAGIDFANHQVGGGSVVRQSSANVAGPRWGLRGVEDIGGGLKAVFVLESGFDTDTGKSGQGGRLFGRMAYVGMQGQWGSVLVGRQQNEMFDLIGAFDPMALAPKWSILNQDLIFASRADNTVKYVGTFGGLTASAMYSFGADSNTTNGSEVPGISKLGREYGFRVSYSSGSLSVGSAYDEINTGTVTANPDAKTRRAVLTGTYDLSVVRLFAGYRWARAYDGAVLPGALPGTANQGSNLWWTGAIWQAAPALALSAAAYYQDYRNTGGDPWLFVVMGKYALSKRTDAYLSFGYAMNRENSNMGLGNGATGFGNTPAGSNQFGGAVGMRHVF</sequence>
<keyword evidence="10" id="KW-0998">Cell outer membrane</keyword>